<protein>
    <recommendedName>
        <fullName evidence="3">tRNA threonylcarbamoyladenosine biosynthesis protein TsaE</fullName>
    </recommendedName>
    <alternativeName>
        <fullName evidence="10">t(6)A37 threonylcarbamoyladenosine biosynthesis protein TsaE</fullName>
    </alternativeName>
</protein>
<comment type="similarity">
    <text evidence="2">Belongs to the TsaE family.</text>
</comment>
<dbReference type="SUPFAM" id="SSF52540">
    <property type="entry name" value="P-loop containing nucleoside triphosphate hydrolases"/>
    <property type="match status" value="1"/>
</dbReference>
<dbReference type="AlphaFoldDB" id="A0A0G0M0W7"/>
<dbReference type="PATRIC" id="fig|1618422.5.peg.219"/>
<comment type="subcellular location">
    <subcellularLocation>
        <location evidence="1">Cytoplasm</location>
    </subcellularLocation>
</comment>
<proteinExistence type="inferred from homology"/>
<dbReference type="GO" id="GO:0005737">
    <property type="term" value="C:cytoplasm"/>
    <property type="evidence" value="ECO:0007669"/>
    <property type="project" value="UniProtKB-SubCell"/>
</dbReference>
<dbReference type="NCBIfam" id="TIGR00150">
    <property type="entry name" value="T6A_YjeE"/>
    <property type="match status" value="1"/>
</dbReference>
<reference evidence="11 12" key="1">
    <citation type="journal article" date="2015" name="Nature">
        <title>rRNA introns, odd ribosomes, and small enigmatic genomes across a large radiation of phyla.</title>
        <authorList>
            <person name="Brown C.T."/>
            <person name="Hug L.A."/>
            <person name="Thomas B.C."/>
            <person name="Sharon I."/>
            <person name="Castelle C.J."/>
            <person name="Singh A."/>
            <person name="Wilkins M.J."/>
            <person name="Williams K.H."/>
            <person name="Banfield J.F."/>
        </authorList>
    </citation>
    <scope>NUCLEOTIDE SEQUENCE [LARGE SCALE GENOMIC DNA]</scope>
</reference>
<evidence type="ECO:0000256" key="3">
    <source>
        <dbReference type="ARBA" id="ARBA00019010"/>
    </source>
</evidence>
<evidence type="ECO:0000256" key="9">
    <source>
        <dbReference type="ARBA" id="ARBA00022842"/>
    </source>
</evidence>
<evidence type="ECO:0000256" key="1">
    <source>
        <dbReference type="ARBA" id="ARBA00004496"/>
    </source>
</evidence>
<keyword evidence="4" id="KW-0963">Cytoplasm</keyword>
<dbReference type="GO" id="GO:0005524">
    <property type="term" value="F:ATP binding"/>
    <property type="evidence" value="ECO:0007669"/>
    <property type="project" value="UniProtKB-KW"/>
</dbReference>
<evidence type="ECO:0000256" key="10">
    <source>
        <dbReference type="ARBA" id="ARBA00032441"/>
    </source>
</evidence>
<evidence type="ECO:0000256" key="6">
    <source>
        <dbReference type="ARBA" id="ARBA00022723"/>
    </source>
</evidence>
<keyword evidence="5" id="KW-0819">tRNA processing</keyword>
<keyword evidence="7" id="KW-0547">Nucleotide-binding</keyword>
<evidence type="ECO:0000256" key="8">
    <source>
        <dbReference type="ARBA" id="ARBA00022840"/>
    </source>
</evidence>
<name>A0A0G0M0W7_9BACT</name>
<dbReference type="Pfam" id="PF02367">
    <property type="entry name" value="TsaE"/>
    <property type="match status" value="1"/>
</dbReference>
<dbReference type="PANTHER" id="PTHR33540">
    <property type="entry name" value="TRNA THREONYLCARBAMOYLADENOSINE BIOSYNTHESIS PROTEIN TSAE"/>
    <property type="match status" value="1"/>
</dbReference>
<sequence length="140" mass="15839">MIKITNSPEETKHLAEDLAKEIKNSGGIVALKGDLGAGKTTFAQGFAKGLGVEEKIISPTFIVIRQYEVPDTKMMFHHIDLYRFEDNFDLKQSGIQEILENKKSITLIEWAEKLNDKLPKGSIVVKLKRLSEDKREIIIN</sequence>
<evidence type="ECO:0000256" key="7">
    <source>
        <dbReference type="ARBA" id="ARBA00022741"/>
    </source>
</evidence>
<dbReference type="GO" id="GO:0002949">
    <property type="term" value="P:tRNA threonylcarbamoyladenosine modification"/>
    <property type="evidence" value="ECO:0007669"/>
    <property type="project" value="InterPro"/>
</dbReference>
<dbReference type="GO" id="GO:0046872">
    <property type="term" value="F:metal ion binding"/>
    <property type="evidence" value="ECO:0007669"/>
    <property type="project" value="UniProtKB-KW"/>
</dbReference>
<dbReference type="InterPro" id="IPR027417">
    <property type="entry name" value="P-loop_NTPase"/>
</dbReference>
<dbReference type="PANTHER" id="PTHR33540:SF2">
    <property type="entry name" value="TRNA THREONYLCARBAMOYLADENOSINE BIOSYNTHESIS PROTEIN TSAE"/>
    <property type="match status" value="1"/>
</dbReference>
<evidence type="ECO:0000313" key="12">
    <source>
        <dbReference type="Proteomes" id="UP000034235"/>
    </source>
</evidence>
<dbReference type="InterPro" id="IPR003442">
    <property type="entry name" value="T6A_TsaE"/>
</dbReference>
<organism evidence="11 12">
    <name type="scientific">Candidatus Daviesbacteria bacterium GW2011_GWA2_38_24</name>
    <dbReference type="NCBI Taxonomy" id="1618422"/>
    <lineage>
        <taxon>Bacteria</taxon>
        <taxon>Candidatus Daviesiibacteriota</taxon>
    </lineage>
</organism>
<keyword evidence="9" id="KW-0460">Magnesium</keyword>
<accession>A0A0G0M0W7</accession>
<evidence type="ECO:0000256" key="4">
    <source>
        <dbReference type="ARBA" id="ARBA00022490"/>
    </source>
</evidence>
<dbReference type="Gene3D" id="3.40.50.300">
    <property type="entry name" value="P-loop containing nucleotide triphosphate hydrolases"/>
    <property type="match status" value="1"/>
</dbReference>
<comment type="caution">
    <text evidence="11">The sequence shown here is derived from an EMBL/GenBank/DDBJ whole genome shotgun (WGS) entry which is preliminary data.</text>
</comment>
<keyword evidence="6" id="KW-0479">Metal-binding</keyword>
<evidence type="ECO:0000313" key="11">
    <source>
        <dbReference type="EMBL" id="KKQ67289.1"/>
    </source>
</evidence>
<gene>
    <name evidence="11" type="ORF">US86_C0001G0216</name>
</gene>
<evidence type="ECO:0000256" key="5">
    <source>
        <dbReference type="ARBA" id="ARBA00022694"/>
    </source>
</evidence>
<dbReference type="EMBL" id="LBUP01000001">
    <property type="protein sequence ID" value="KKQ67289.1"/>
    <property type="molecule type" value="Genomic_DNA"/>
</dbReference>
<keyword evidence="8 11" id="KW-0067">ATP-binding</keyword>
<dbReference type="Proteomes" id="UP000034235">
    <property type="component" value="Unassembled WGS sequence"/>
</dbReference>
<evidence type="ECO:0000256" key="2">
    <source>
        <dbReference type="ARBA" id="ARBA00007599"/>
    </source>
</evidence>